<dbReference type="AlphaFoldDB" id="A0A1F7F9H2"/>
<dbReference type="EMBL" id="MFYX01000091">
    <property type="protein sequence ID" value="OGK03305.1"/>
    <property type="molecule type" value="Genomic_DNA"/>
</dbReference>
<comment type="caution">
    <text evidence="1">The sequence shown here is derived from an EMBL/GenBank/DDBJ whole genome shotgun (WGS) entry which is preliminary data.</text>
</comment>
<reference evidence="1 2" key="1">
    <citation type="journal article" date="2016" name="Nat. Commun.">
        <title>Thousands of microbial genomes shed light on interconnected biogeochemical processes in an aquifer system.</title>
        <authorList>
            <person name="Anantharaman K."/>
            <person name="Brown C.T."/>
            <person name="Hug L.A."/>
            <person name="Sharon I."/>
            <person name="Castelle C.J."/>
            <person name="Probst A.J."/>
            <person name="Thomas B.C."/>
            <person name="Singh A."/>
            <person name="Wilkins M.J."/>
            <person name="Karaoz U."/>
            <person name="Brodie E.L."/>
            <person name="Williams K.H."/>
            <person name="Hubbard S.S."/>
            <person name="Banfield J.F."/>
        </authorList>
    </citation>
    <scope>NUCLEOTIDE SEQUENCE [LARGE SCALE GENOMIC DNA]</scope>
</reference>
<sequence length="88" mass="9604">MRGDLGNRNLKIRGHDLTMDKSASLPGGQGLKIKGHSLPDVFHGLIKSLALGATSIKLRAISIIPKFIFFDNRIQIICLHKFSPAKGL</sequence>
<organism evidence="1 2">
    <name type="scientific">Candidatus Raymondbacteria bacterium RIFOXYD12_FULL_49_13</name>
    <dbReference type="NCBI Taxonomy" id="1817890"/>
    <lineage>
        <taxon>Bacteria</taxon>
        <taxon>Raymondiibacteriota</taxon>
    </lineage>
</organism>
<evidence type="ECO:0000313" key="2">
    <source>
        <dbReference type="Proteomes" id="UP000179243"/>
    </source>
</evidence>
<protein>
    <submittedName>
        <fullName evidence="1">Uncharacterized protein</fullName>
    </submittedName>
</protein>
<gene>
    <name evidence="1" type="ORF">A2519_15135</name>
</gene>
<proteinExistence type="predicted"/>
<name>A0A1F7F9H2_UNCRA</name>
<dbReference type="Proteomes" id="UP000179243">
    <property type="component" value="Unassembled WGS sequence"/>
</dbReference>
<evidence type="ECO:0000313" key="1">
    <source>
        <dbReference type="EMBL" id="OGK03305.1"/>
    </source>
</evidence>
<accession>A0A1F7F9H2</accession>